<dbReference type="Gene3D" id="2.160.20.10">
    <property type="entry name" value="Single-stranded right-handed beta-helix, Pectin lyase-like"/>
    <property type="match status" value="1"/>
</dbReference>
<dbReference type="AlphaFoldDB" id="A0A1M4T8W9"/>
<evidence type="ECO:0000256" key="1">
    <source>
        <dbReference type="SAM" id="SignalP"/>
    </source>
</evidence>
<dbReference type="Pfam" id="PF13229">
    <property type="entry name" value="Beta_helix"/>
    <property type="match status" value="1"/>
</dbReference>
<sequence length="443" mass="45789">MVVMSQLSRPSRRHIVAALLALPVFAPRLAQAQSSLDATSLGVVGDSGADQSPALQLALQQAAAAGQTLRLPPGVISVRNIEVPGNIIVEGVPGRTRLTAPVDTNAAVIADRGNVVLRDIDFAGGNNGLIIEFSDDIALERCSFRNSAIGVAITDSGVTIMDSRFSELDDAAIHAMDSRGLLITGNRIDYCGNAGIRIWRSQTGPDRSIVSNNRIANIDWRDGGNGQNGNAINIFRADEVTVADNHLSDCAFTAVRLNTTRNTIVSGNVCLRSGEVAIFSEFAFSGSVIANNLIDGAATGISITNLDSGGHLATCTGNIVRNITPTSPVNPDTMPVGIFAEADTAITGNTVQTVPGVGIAAGYGAFLRNVLVANNVVSATRIGVGVSVVEGTGPVQVSGNLIHATEHAIAGLAWTDIVEPDLATNAGRFDNVSISGNSVGLAP</sequence>
<evidence type="ECO:0000313" key="3">
    <source>
        <dbReference type="EMBL" id="SHE40850.1"/>
    </source>
</evidence>
<dbReference type="InterPro" id="IPR022388">
    <property type="entry name" value="CHP03808"/>
</dbReference>
<evidence type="ECO:0000313" key="4">
    <source>
        <dbReference type="Proteomes" id="UP000184533"/>
    </source>
</evidence>
<dbReference type="SMART" id="SM00710">
    <property type="entry name" value="PbH1"/>
    <property type="match status" value="9"/>
</dbReference>
<feature type="signal peptide" evidence="1">
    <location>
        <begin position="1"/>
        <end position="32"/>
    </location>
</feature>
<dbReference type="NCBIfam" id="TIGR03808">
    <property type="entry name" value="RR_plus_rpt_1"/>
    <property type="match status" value="1"/>
</dbReference>
<dbReference type="InterPro" id="IPR012334">
    <property type="entry name" value="Pectin_lyas_fold"/>
</dbReference>
<dbReference type="InterPro" id="IPR006626">
    <property type="entry name" value="PbH1"/>
</dbReference>
<dbReference type="NCBIfam" id="TIGR03807">
    <property type="entry name" value="RR_fam_repeat"/>
    <property type="match status" value="1"/>
</dbReference>
<dbReference type="InterPro" id="IPR011050">
    <property type="entry name" value="Pectin_lyase_fold/virulence"/>
</dbReference>
<keyword evidence="1" id="KW-0732">Signal</keyword>
<protein>
    <submittedName>
        <fullName evidence="3">Twin-arg-translocated uncharacterized repeat-containing protein</fullName>
    </submittedName>
</protein>
<gene>
    <name evidence="3" type="ORF">SAMN02745223_00303</name>
</gene>
<evidence type="ECO:0000259" key="2">
    <source>
        <dbReference type="Pfam" id="PF13229"/>
    </source>
</evidence>
<accession>A0A1M4T8W9</accession>
<organism evidence="3 4">
    <name type="scientific">Devosia limi DSM 17137</name>
    <dbReference type="NCBI Taxonomy" id="1121477"/>
    <lineage>
        <taxon>Bacteria</taxon>
        <taxon>Pseudomonadati</taxon>
        <taxon>Pseudomonadota</taxon>
        <taxon>Alphaproteobacteria</taxon>
        <taxon>Hyphomicrobiales</taxon>
        <taxon>Devosiaceae</taxon>
        <taxon>Devosia</taxon>
    </lineage>
</organism>
<reference evidence="3 4" key="1">
    <citation type="submission" date="2016-11" db="EMBL/GenBank/DDBJ databases">
        <authorList>
            <person name="Jaros S."/>
            <person name="Januszkiewicz K."/>
            <person name="Wedrychowicz H."/>
        </authorList>
    </citation>
    <scope>NUCLEOTIDE SEQUENCE [LARGE SCALE GENOMIC DNA]</scope>
    <source>
        <strain evidence="3 4">DSM 17137</strain>
    </source>
</reference>
<feature type="chain" id="PRO_5009907475" evidence="1">
    <location>
        <begin position="33"/>
        <end position="443"/>
    </location>
</feature>
<proteinExistence type="predicted"/>
<dbReference type="InterPro" id="IPR022444">
    <property type="entry name" value="Cofactor-bd_rpt"/>
</dbReference>
<dbReference type="InterPro" id="IPR039448">
    <property type="entry name" value="Beta_helix"/>
</dbReference>
<feature type="domain" description="Right handed beta helix" evidence="2">
    <location>
        <begin position="108"/>
        <end position="219"/>
    </location>
</feature>
<dbReference type="SUPFAM" id="SSF51126">
    <property type="entry name" value="Pectin lyase-like"/>
    <property type="match status" value="2"/>
</dbReference>
<dbReference type="EMBL" id="FQVC01000001">
    <property type="protein sequence ID" value="SHE40850.1"/>
    <property type="molecule type" value="Genomic_DNA"/>
</dbReference>
<dbReference type="Proteomes" id="UP000184533">
    <property type="component" value="Unassembled WGS sequence"/>
</dbReference>
<name>A0A1M4T8W9_9HYPH</name>